<comment type="caution">
    <text evidence="2">The sequence shown here is derived from an EMBL/GenBank/DDBJ whole genome shotgun (WGS) entry which is preliminary data.</text>
</comment>
<dbReference type="AlphaFoldDB" id="A0AA41SHA5"/>
<proteinExistence type="predicted"/>
<sequence length="214" mass="24658">MVSMIRAMAEEEPVVNPCCSVWKFQYTKVTAKRNALRQAVDLLEAHIDKIGAEKLTISKALEEERARVKAEKEAKTKESAVRVELENEVLRLKSEITSLQETAYSKGLDQELLQTQITEGEAEINRLKELLEKEKKRGDAEKKKAEKKAAEELKLLKAELQKRCAEEERKKLLNESWGRPILKSQIGSMKLSSGRRRCRKIRNCRRRNPSLLEK</sequence>
<evidence type="ECO:0000313" key="2">
    <source>
        <dbReference type="EMBL" id="MCL7035426.1"/>
    </source>
</evidence>
<protein>
    <submittedName>
        <fullName evidence="2">Uncharacterized protein</fullName>
    </submittedName>
</protein>
<accession>A0AA41SHA5</accession>
<dbReference type="PANTHER" id="PTHR35480:SF1">
    <property type="entry name" value="MATERNAL EFFECT EMBRYO ARREST 22"/>
    <property type="match status" value="1"/>
</dbReference>
<feature type="coiled-coil region" evidence="1">
    <location>
        <begin position="58"/>
        <end position="175"/>
    </location>
</feature>
<keyword evidence="1" id="KW-0175">Coiled coil</keyword>
<evidence type="ECO:0000313" key="3">
    <source>
        <dbReference type="Proteomes" id="UP001177140"/>
    </source>
</evidence>
<dbReference type="EMBL" id="JAJJMA010156552">
    <property type="protein sequence ID" value="MCL7035426.1"/>
    <property type="molecule type" value="Genomic_DNA"/>
</dbReference>
<evidence type="ECO:0000256" key="1">
    <source>
        <dbReference type="SAM" id="Coils"/>
    </source>
</evidence>
<keyword evidence="3" id="KW-1185">Reference proteome</keyword>
<name>A0AA41SHA5_PAPNU</name>
<dbReference type="PANTHER" id="PTHR35480">
    <property type="entry name" value="MATERNAL EFFECT EMBRYO ARREST 22"/>
    <property type="match status" value="1"/>
</dbReference>
<dbReference type="Proteomes" id="UP001177140">
    <property type="component" value="Unassembled WGS sequence"/>
</dbReference>
<organism evidence="2 3">
    <name type="scientific">Papaver nudicaule</name>
    <name type="common">Iceland poppy</name>
    <dbReference type="NCBI Taxonomy" id="74823"/>
    <lineage>
        <taxon>Eukaryota</taxon>
        <taxon>Viridiplantae</taxon>
        <taxon>Streptophyta</taxon>
        <taxon>Embryophyta</taxon>
        <taxon>Tracheophyta</taxon>
        <taxon>Spermatophyta</taxon>
        <taxon>Magnoliopsida</taxon>
        <taxon>Ranunculales</taxon>
        <taxon>Papaveraceae</taxon>
        <taxon>Papaveroideae</taxon>
        <taxon>Papaver</taxon>
    </lineage>
</organism>
<reference evidence="2" key="1">
    <citation type="submission" date="2022-03" db="EMBL/GenBank/DDBJ databases">
        <title>A functionally conserved STORR gene fusion in Papaver species that diverged 16.8 million years ago.</title>
        <authorList>
            <person name="Catania T."/>
        </authorList>
    </citation>
    <scope>NUCLEOTIDE SEQUENCE</scope>
    <source>
        <strain evidence="2">S-191538</strain>
    </source>
</reference>
<gene>
    <name evidence="2" type="ORF">MKW94_020476</name>
</gene>